<sequence length="142" mass="15981">MTEQQPQQVANEAQKHYSDEKFVAKIQRVGIDLGFKALHAATTLFVALKSPNMPNAQKLIIVGALGYLILPIDVVADFLPVVGLADDAFVIIKAVMSVYKQVDEDMEQEAHDLLKKWFGDRYNYEGSLQQIVEQQSDEQMNK</sequence>
<name>A0A1C0YVP6_9BACL</name>
<evidence type="ECO:0000256" key="3">
    <source>
        <dbReference type="ARBA" id="ARBA00022989"/>
    </source>
</evidence>
<keyword evidence="4" id="KW-0472">Membrane</keyword>
<dbReference type="AlphaFoldDB" id="A0A1C0YVP6"/>
<gene>
    <name evidence="6" type="ORF">A6K76_09450</name>
</gene>
<dbReference type="GO" id="GO:0012505">
    <property type="term" value="C:endomembrane system"/>
    <property type="evidence" value="ECO:0007669"/>
    <property type="project" value="UniProtKB-SubCell"/>
</dbReference>
<proteinExistence type="predicted"/>
<accession>A0A1C0YVP6</accession>
<dbReference type="Proteomes" id="UP000093482">
    <property type="component" value="Unassembled WGS sequence"/>
</dbReference>
<dbReference type="InterPro" id="IPR010652">
    <property type="entry name" value="DUF1232"/>
</dbReference>
<dbReference type="RefSeq" id="WP_066463540.1">
    <property type="nucleotide sequence ID" value="NZ_MATO01000030.1"/>
</dbReference>
<comment type="caution">
    <text evidence="6">The sequence shown here is derived from an EMBL/GenBank/DDBJ whole genome shotgun (WGS) entry which is preliminary data.</text>
</comment>
<evidence type="ECO:0000313" key="6">
    <source>
        <dbReference type="EMBL" id="OCS91224.1"/>
    </source>
</evidence>
<reference evidence="6 7" key="1">
    <citation type="submission" date="2016-07" db="EMBL/GenBank/DDBJ databases">
        <title>Caryophanon latum genome sequencing.</title>
        <authorList>
            <person name="Verma A."/>
            <person name="Pal Y."/>
            <person name="Krishnamurthi S."/>
        </authorList>
    </citation>
    <scope>NUCLEOTIDE SEQUENCE [LARGE SCALE GENOMIC DNA]</scope>
    <source>
        <strain evidence="6 7">DSM 14151</strain>
    </source>
</reference>
<dbReference type="EMBL" id="MATO01000030">
    <property type="protein sequence ID" value="OCS91224.1"/>
    <property type="molecule type" value="Genomic_DNA"/>
</dbReference>
<evidence type="ECO:0000259" key="5">
    <source>
        <dbReference type="Pfam" id="PF06803"/>
    </source>
</evidence>
<keyword evidence="3" id="KW-1133">Transmembrane helix</keyword>
<evidence type="ECO:0000256" key="1">
    <source>
        <dbReference type="ARBA" id="ARBA00004127"/>
    </source>
</evidence>
<feature type="domain" description="DUF1232" evidence="5">
    <location>
        <begin position="58"/>
        <end position="91"/>
    </location>
</feature>
<evidence type="ECO:0000313" key="7">
    <source>
        <dbReference type="Proteomes" id="UP000093482"/>
    </source>
</evidence>
<dbReference type="OrthoDB" id="9793277at2"/>
<organism evidence="6 7">
    <name type="scientific">Caryophanon latum</name>
    <dbReference type="NCBI Taxonomy" id="33977"/>
    <lineage>
        <taxon>Bacteria</taxon>
        <taxon>Bacillati</taxon>
        <taxon>Bacillota</taxon>
        <taxon>Bacilli</taxon>
        <taxon>Bacillales</taxon>
        <taxon>Caryophanaceae</taxon>
        <taxon>Caryophanon</taxon>
    </lineage>
</organism>
<keyword evidence="2" id="KW-0812">Transmembrane</keyword>
<dbReference type="Pfam" id="PF06803">
    <property type="entry name" value="DUF1232"/>
    <property type="match status" value="1"/>
</dbReference>
<evidence type="ECO:0000256" key="4">
    <source>
        <dbReference type="ARBA" id="ARBA00023136"/>
    </source>
</evidence>
<protein>
    <recommendedName>
        <fullName evidence="5">DUF1232 domain-containing protein</fullName>
    </recommendedName>
</protein>
<comment type="subcellular location">
    <subcellularLocation>
        <location evidence="1">Endomembrane system</location>
        <topology evidence="1">Multi-pass membrane protein</topology>
    </subcellularLocation>
</comment>
<evidence type="ECO:0000256" key="2">
    <source>
        <dbReference type="ARBA" id="ARBA00022692"/>
    </source>
</evidence>
<keyword evidence="7" id="KW-1185">Reference proteome</keyword>